<reference evidence="3 4" key="1">
    <citation type="submission" date="2019-04" db="EMBL/GenBank/DDBJ databases">
        <title>genome sequence of strain W3.</title>
        <authorList>
            <person name="Gao J."/>
            <person name="Sun J."/>
        </authorList>
    </citation>
    <scope>NUCLEOTIDE SEQUENCE [LARGE SCALE GENOMIC DNA]</scope>
    <source>
        <strain evidence="3 4">W3</strain>
    </source>
</reference>
<feature type="compositionally biased region" description="Low complexity" evidence="1">
    <location>
        <begin position="13"/>
        <end position="32"/>
    </location>
</feature>
<dbReference type="Pfam" id="PF12225">
    <property type="entry name" value="DUF5981"/>
    <property type="match status" value="1"/>
</dbReference>
<name>A0A4S8PNH0_9HYPH</name>
<accession>A0A4S8PNH0</accession>
<proteinExistence type="predicted"/>
<dbReference type="AlphaFoldDB" id="A0A4S8PNH0"/>
<evidence type="ECO:0000256" key="1">
    <source>
        <dbReference type="SAM" id="MobiDB-lite"/>
    </source>
</evidence>
<dbReference type="InterPro" id="IPR022026">
    <property type="entry name" value="DUF5981"/>
</dbReference>
<organism evidence="3 4">
    <name type="scientific">Rhizobium rosettiformans W3</name>
    <dbReference type="NCBI Taxonomy" id="538378"/>
    <lineage>
        <taxon>Bacteria</taxon>
        <taxon>Pseudomonadati</taxon>
        <taxon>Pseudomonadota</taxon>
        <taxon>Alphaproteobacteria</taxon>
        <taxon>Hyphomicrobiales</taxon>
        <taxon>Rhizobiaceae</taxon>
        <taxon>Rhizobium/Agrobacterium group</taxon>
        <taxon>Rhizobium</taxon>
    </lineage>
</organism>
<gene>
    <name evidence="3" type="ORF">FAA86_21735</name>
</gene>
<feature type="domain" description="Methylene-tetrahydrofolate reductase C-terminal-like" evidence="2">
    <location>
        <begin position="80"/>
        <end position="172"/>
    </location>
</feature>
<dbReference type="EMBL" id="STGU01000019">
    <property type="protein sequence ID" value="THV31711.1"/>
    <property type="molecule type" value="Genomic_DNA"/>
</dbReference>
<dbReference type="Proteomes" id="UP000307378">
    <property type="component" value="Unassembled WGS sequence"/>
</dbReference>
<comment type="caution">
    <text evidence="3">The sequence shown here is derived from an EMBL/GenBank/DDBJ whole genome shotgun (WGS) entry which is preliminary data.</text>
</comment>
<protein>
    <submittedName>
        <fullName evidence="3">Methylenetetrahydrofolate reductase</fullName>
    </submittedName>
</protein>
<evidence type="ECO:0000259" key="2">
    <source>
        <dbReference type="Pfam" id="PF12225"/>
    </source>
</evidence>
<dbReference type="RefSeq" id="WP_136543098.1">
    <property type="nucleotide sequence ID" value="NZ_STGU01000019.1"/>
</dbReference>
<sequence>MAEPVLVDPGPPKKGNAAPAAKAKTGAFTPAGVSPNRRARRSYTIRLWAVRNSRFLEWFYRNFASAFLFLHPVWKKLGYNRVEKPITFVERNVKGLLFDCRMCGQCVLSSTGMSCPMNCPKQLRNGPCGGVRANGNCEVEPDMPCVWVQAWSGSRNMVAGDAILKVQKPVNQSLRETSSWLRVTAEAAAEREKQTAKEV</sequence>
<feature type="region of interest" description="Disordered" evidence="1">
    <location>
        <begin position="1"/>
        <end position="34"/>
    </location>
</feature>
<evidence type="ECO:0000313" key="4">
    <source>
        <dbReference type="Proteomes" id="UP000307378"/>
    </source>
</evidence>
<evidence type="ECO:0000313" key="3">
    <source>
        <dbReference type="EMBL" id="THV31711.1"/>
    </source>
</evidence>